<protein>
    <submittedName>
        <fullName evidence="1">Neutral zinc metallopeptidase</fullName>
    </submittedName>
</protein>
<name>A0ABW4GWS7_9ACTN</name>
<evidence type="ECO:0000313" key="2">
    <source>
        <dbReference type="Proteomes" id="UP001597097"/>
    </source>
</evidence>
<dbReference type="RefSeq" id="WP_219528113.1">
    <property type="nucleotide sequence ID" value="NZ_JAHKRM010000003.1"/>
</dbReference>
<dbReference type="EMBL" id="JBHUCM010000075">
    <property type="protein sequence ID" value="MFD1547296.1"/>
    <property type="molecule type" value="Genomic_DNA"/>
</dbReference>
<reference evidence="2" key="1">
    <citation type="journal article" date="2019" name="Int. J. Syst. Evol. Microbiol.">
        <title>The Global Catalogue of Microorganisms (GCM) 10K type strain sequencing project: providing services to taxonomists for standard genome sequencing and annotation.</title>
        <authorList>
            <consortium name="The Broad Institute Genomics Platform"/>
            <consortium name="The Broad Institute Genome Sequencing Center for Infectious Disease"/>
            <person name="Wu L."/>
            <person name="Ma J."/>
        </authorList>
    </citation>
    <scope>NUCLEOTIDE SEQUENCE [LARGE SCALE GENOMIC DNA]</scope>
    <source>
        <strain evidence="2">CGMCC 1.15399</strain>
    </source>
</reference>
<gene>
    <name evidence="1" type="ORF">ACFSJ0_60430</name>
</gene>
<dbReference type="Proteomes" id="UP001597097">
    <property type="component" value="Unassembled WGS sequence"/>
</dbReference>
<keyword evidence="2" id="KW-1185">Reference proteome</keyword>
<accession>A0ABW4GWS7</accession>
<sequence>MSARLRLAVVTILALTWVGGGVSGAEAAVKADSLQQDIRTAVYAVHRFWSAHWSDYFPGGYSPPRVLGSYDGRDPARPACSGHKMLPYNASYCMTQHFIAWDINLMRMSYTYGDGLVYQVISHEWSHAVQNRMPPRYLVPQVELQADCMGGAALAGASRDGTLTWERGDNQEIAATLRGLSGDTPWTNPRDHGSATERINAFNTGVRYGVRACLA</sequence>
<comment type="caution">
    <text evidence="1">The sequence shown here is derived from an EMBL/GenBank/DDBJ whole genome shotgun (WGS) entry which is preliminary data.</text>
</comment>
<organism evidence="1 2">
    <name type="scientific">Nonomuraea guangzhouensis</name>
    <dbReference type="NCBI Taxonomy" id="1291555"/>
    <lineage>
        <taxon>Bacteria</taxon>
        <taxon>Bacillati</taxon>
        <taxon>Actinomycetota</taxon>
        <taxon>Actinomycetes</taxon>
        <taxon>Streptosporangiales</taxon>
        <taxon>Streptosporangiaceae</taxon>
        <taxon>Nonomuraea</taxon>
    </lineage>
</organism>
<proteinExistence type="predicted"/>
<evidence type="ECO:0000313" key="1">
    <source>
        <dbReference type="EMBL" id="MFD1547296.1"/>
    </source>
</evidence>